<gene>
    <name evidence="3" type="ORF">FUG_LOCUS509643</name>
    <name evidence="2" type="ORF">MDCFG202_LOCUS259487</name>
</gene>
<reference evidence="3" key="1">
    <citation type="submission" date="2019-04" db="EMBL/GenBank/DDBJ databases">
        <authorList>
            <person name="Melise S."/>
            <person name="Noan J."/>
            <person name="Okalmin O."/>
        </authorList>
    </citation>
    <scope>NUCLEOTIDE SEQUENCE</scope>
    <source>
        <strain evidence="3">FN9</strain>
    </source>
</reference>
<evidence type="ECO:0000313" key="2">
    <source>
        <dbReference type="EMBL" id="CAG1984537.1"/>
    </source>
</evidence>
<evidence type="ECO:0000256" key="1">
    <source>
        <dbReference type="SAM" id="MobiDB-lite"/>
    </source>
</evidence>
<dbReference type="EMBL" id="CAJPIJ010000132">
    <property type="protein sequence ID" value="CAG1984537.1"/>
    <property type="molecule type" value="Genomic_DNA"/>
</dbReference>
<sequence>MLADHMQAGNDLNGHDDIPPDFRRVVKEDEEREQDKREKISGRKRQRRGSDGPAVSITQVYYHQYANSIPLSRKTYFPTTSLVDFNMPREDKVVAYSIYQWSQVRTDEQKEYYMSAQELTLAHCFDLDMHASNQEKIFRFYKKHRIPEGVAWRYVYDTGLYIRRRQEGNDMQ</sequence>
<dbReference type="Proteomes" id="UP000746612">
    <property type="component" value="Unassembled WGS sequence"/>
</dbReference>
<feature type="region of interest" description="Disordered" evidence="1">
    <location>
        <begin position="1"/>
        <end position="52"/>
    </location>
</feature>
<feature type="compositionally biased region" description="Basic and acidic residues" evidence="1">
    <location>
        <begin position="13"/>
        <end position="41"/>
    </location>
</feature>
<dbReference type="AlphaFoldDB" id="A0A4E9EJB9"/>
<dbReference type="EMBL" id="CAAKMV010000169">
    <property type="protein sequence ID" value="VIO62949.1"/>
    <property type="molecule type" value="Genomic_DNA"/>
</dbReference>
<evidence type="ECO:0000313" key="3">
    <source>
        <dbReference type="EMBL" id="VIO62949.1"/>
    </source>
</evidence>
<organism evidence="3">
    <name type="scientific">Gibberella zeae</name>
    <name type="common">Wheat head blight fungus</name>
    <name type="synonym">Fusarium graminearum</name>
    <dbReference type="NCBI Taxonomy" id="5518"/>
    <lineage>
        <taxon>Eukaryota</taxon>
        <taxon>Fungi</taxon>
        <taxon>Dikarya</taxon>
        <taxon>Ascomycota</taxon>
        <taxon>Pezizomycotina</taxon>
        <taxon>Sordariomycetes</taxon>
        <taxon>Hypocreomycetidae</taxon>
        <taxon>Hypocreales</taxon>
        <taxon>Nectriaceae</taxon>
        <taxon>Fusarium</taxon>
    </lineage>
</organism>
<accession>A0A4E9EJB9</accession>
<protein>
    <submittedName>
        <fullName evidence="3">Uncharacterized protein</fullName>
    </submittedName>
</protein>
<proteinExistence type="predicted"/>
<reference evidence="2" key="2">
    <citation type="submission" date="2021-03" db="EMBL/GenBank/DDBJ databases">
        <authorList>
            <person name="Alouane T."/>
            <person name="Langin T."/>
            <person name="Bonhomme L."/>
        </authorList>
    </citation>
    <scope>NUCLEOTIDE SEQUENCE</scope>
    <source>
        <strain evidence="2">MDC_Fg202</strain>
    </source>
</reference>
<name>A0A4E9EJB9_GIBZA</name>